<evidence type="ECO:0000313" key="8">
    <source>
        <dbReference type="EMBL" id="OHA12922.1"/>
    </source>
</evidence>
<feature type="transmembrane region" description="Helical" evidence="7">
    <location>
        <begin position="42"/>
        <end position="65"/>
    </location>
</feature>
<protein>
    <recommendedName>
        <fullName evidence="10">Permease</fullName>
    </recommendedName>
</protein>
<evidence type="ECO:0000256" key="4">
    <source>
        <dbReference type="ARBA" id="ARBA00022692"/>
    </source>
</evidence>
<dbReference type="AlphaFoldDB" id="A0A1G2LQ00"/>
<dbReference type="Proteomes" id="UP000177171">
    <property type="component" value="Unassembled WGS sequence"/>
</dbReference>
<feature type="transmembrane region" description="Helical" evidence="7">
    <location>
        <begin position="155"/>
        <end position="173"/>
    </location>
</feature>
<keyword evidence="5 7" id="KW-1133">Transmembrane helix</keyword>
<accession>A0A1G2LQ00</accession>
<feature type="transmembrane region" description="Helical" evidence="7">
    <location>
        <begin position="12"/>
        <end position="30"/>
    </location>
</feature>
<evidence type="ECO:0008006" key="10">
    <source>
        <dbReference type="Google" id="ProtNLM"/>
    </source>
</evidence>
<reference evidence="8 9" key="1">
    <citation type="journal article" date="2016" name="Nat. Commun.">
        <title>Thousands of microbial genomes shed light on interconnected biogeochemical processes in an aquifer system.</title>
        <authorList>
            <person name="Anantharaman K."/>
            <person name="Brown C.T."/>
            <person name="Hug L.A."/>
            <person name="Sharon I."/>
            <person name="Castelle C.J."/>
            <person name="Probst A.J."/>
            <person name="Thomas B.C."/>
            <person name="Singh A."/>
            <person name="Wilkins M.J."/>
            <person name="Karaoz U."/>
            <person name="Brodie E.L."/>
            <person name="Williams K.H."/>
            <person name="Hubbard S.S."/>
            <person name="Banfield J.F."/>
        </authorList>
    </citation>
    <scope>NUCLEOTIDE SEQUENCE [LARGE SCALE GENOMIC DNA]</scope>
</reference>
<dbReference type="PANTHER" id="PTHR34184">
    <property type="entry name" value="UPF0718 PROTEIN YCGR"/>
    <property type="match status" value="1"/>
</dbReference>
<evidence type="ECO:0000313" key="9">
    <source>
        <dbReference type="Proteomes" id="UP000177171"/>
    </source>
</evidence>
<dbReference type="Pfam" id="PF03773">
    <property type="entry name" value="ArsP_1"/>
    <property type="match status" value="2"/>
</dbReference>
<dbReference type="InterPro" id="IPR005524">
    <property type="entry name" value="DUF318"/>
</dbReference>
<comment type="similarity">
    <text evidence="2">Belongs to the UPF0718 family.</text>
</comment>
<proteinExistence type="inferred from homology"/>
<feature type="transmembrane region" description="Helical" evidence="7">
    <location>
        <begin position="103"/>
        <end position="130"/>
    </location>
</feature>
<sequence>MPVTFIPTLLEYAGAILPWLVFGSFIAYAVERRVSKERIKKYFGTATVGKFVFAQILGMISPLSIMSQLPVAGSLVKLGAHPGLLLSFFVAERAYDLQSFPIIIGLFGLKFAVLNAAAIFLSLLIAALAVRNLSLTVKSGAAPDYSGFWTRQGKIAGVVVIGIIIGAALRALAPENAFREITHEPFGGILTALAIGFVLYFGTILGNYPTAKAFADLGMHPAGVFAFMTVSPVFNIVIMFLFASAIQPRFIFRQFGIYAITALLLTVASSLLL</sequence>
<dbReference type="InterPro" id="IPR052923">
    <property type="entry name" value="UPF0718"/>
</dbReference>
<evidence type="ECO:0000256" key="3">
    <source>
        <dbReference type="ARBA" id="ARBA00022475"/>
    </source>
</evidence>
<evidence type="ECO:0000256" key="7">
    <source>
        <dbReference type="SAM" id="Phobius"/>
    </source>
</evidence>
<feature type="transmembrane region" description="Helical" evidence="7">
    <location>
        <begin position="224"/>
        <end position="243"/>
    </location>
</feature>
<dbReference type="PANTHER" id="PTHR34184:SF4">
    <property type="entry name" value="UPF0718 PROTEIN YCGR"/>
    <property type="match status" value="1"/>
</dbReference>
<evidence type="ECO:0000256" key="1">
    <source>
        <dbReference type="ARBA" id="ARBA00004651"/>
    </source>
</evidence>
<dbReference type="GO" id="GO:0005886">
    <property type="term" value="C:plasma membrane"/>
    <property type="evidence" value="ECO:0007669"/>
    <property type="project" value="UniProtKB-SubCell"/>
</dbReference>
<feature type="transmembrane region" description="Helical" evidence="7">
    <location>
        <begin position="71"/>
        <end position="91"/>
    </location>
</feature>
<evidence type="ECO:0000256" key="2">
    <source>
        <dbReference type="ARBA" id="ARBA00006386"/>
    </source>
</evidence>
<gene>
    <name evidence="8" type="ORF">A3G49_04430</name>
</gene>
<feature type="transmembrane region" description="Helical" evidence="7">
    <location>
        <begin position="185"/>
        <end position="204"/>
    </location>
</feature>
<comment type="subcellular location">
    <subcellularLocation>
        <location evidence="1">Cell membrane</location>
        <topology evidence="1">Multi-pass membrane protein</topology>
    </subcellularLocation>
</comment>
<keyword evidence="6 7" id="KW-0472">Membrane</keyword>
<feature type="transmembrane region" description="Helical" evidence="7">
    <location>
        <begin position="255"/>
        <end position="272"/>
    </location>
</feature>
<comment type="caution">
    <text evidence="8">The sequence shown here is derived from an EMBL/GenBank/DDBJ whole genome shotgun (WGS) entry which is preliminary data.</text>
</comment>
<name>A0A1G2LQ00_9BACT</name>
<keyword evidence="4 7" id="KW-0812">Transmembrane</keyword>
<keyword evidence="3" id="KW-1003">Cell membrane</keyword>
<organism evidence="8 9">
    <name type="scientific">Candidatus Sungbacteria bacterium RIFCSPLOWO2_12_FULL_41_11</name>
    <dbReference type="NCBI Taxonomy" id="1802286"/>
    <lineage>
        <taxon>Bacteria</taxon>
        <taxon>Candidatus Sungiibacteriota</taxon>
    </lineage>
</organism>
<evidence type="ECO:0000256" key="6">
    <source>
        <dbReference type="ARBA" id="ARBA00023136"/>
    </source>
</evidence>
<dbReference type="EMBL" id="MHQY01000037">
    <property type="protein sequence ID" value="OHA12922.1"/>
    <property type="molecule type" value="Genomic_DNA"/>
</dbReference>
<evidence type="ECO:0000256" key="5">
    <source>
        <dbReference type="ARBA" id="ARBA00022989"/>
    </source>
</evidence>